<feature type="compositionally biased region" description="Basic residues" evidence="1">
    <location>
        <begin position="63"/>
        <end position="77"/>
    </location>
</feature>
<evidence type="ECO:0000256" key="1">
    <source>
        <dbReference type="SAM" id="MobiDB-lite"/>
    </source>
</evidence>
<organism>
    <name type="scientific">Branchiostoma floridae</name>
    <name type="common">Florida lancelet</name>
    <name type="synonym">Amphioxus</name>
    <dbReference type="NCBI Taxonomy" id="7739"/>
    <lineage>
        <taxon>Eukaryota</taxon>
        <taxon>Metazoa</taxon>
        <taxon>Chordata</taxon>
        <taxon>Cephalochordata</taxon>
        <taxon>Leptocardii</taxon>
        <taxon>Amphioxiformes</taxon>
        <taxon>Branchiostomatidae</taxon>
        <taxon>Branchiostoma</taxon>
    </lineage>
</organism>
<feature type="compositionally biased region" description="Polar residues" evidence="1">
    <location>
        <begin position="88"/>
        <end position="100"/>
    </location>
</feature>
<accession>C3YK39</accession>
<protein>
    <submittedName>
        <fullName evidence="2">Uncharacterized protein</fullName>
    </submittedName>
</protein>
<proteinExistence type="predicted"/>
<dbReference type="EMBL" id="GG666520">
    <property type="protein sequence ID" value="EEN59496.1"/>
    <property type="molecule type" value="Genomic_DNA"/>
</dbReference>
<name>C3YK39_BRAFL</name>
<feature type="region of interest" description="Disordered" evidence="1">
    <location>
        <begin position="46"/>
        <end position="115"/>
    </location>
</feature>
<evidence type="ECO:0000313" key="2">
    <source>
        <dbReference type="EMBL" id="EEN59496.1"/>
    </source>
</evidence>
<dbReference type="InParanoid" id="C3YK39"/>
<reference evidence="2" key="1">
    <citation type="journal article" date="2008" name="Nature">
        <title>The amphioxus genome and the evolution of the chordate karyotype.</title>
        <authorList>
            <consortium name="US DOE Joint Genome Institute (JGI-PGF)"/>
            <person name="Putnam N.H."/>
            <person name="Butts T."/>
            <person name="Ferrier D.E.K."/>
            <person name="Furlong R.F."/>
            <person name="Hellsten U."/>
            <person name="Kawashima T."/>
            <person name="Robinson-Rechavi M."/>
            <person name="Shoguchi E."/>
            <person name="Terry A."/>
            <person name="Yu J.-K."/>
            <person name="Benito-Gutierrez E.L."/>
            <person name="Dubchak I."/>
            <person name="Garcia-Fernandez J."/>
            <person name="Gibson-Brown J.J."/>
            <person name="Grigoriev I.V."/>
            <person name="Horton A.C."/>
            <person name="de Jong P.J."/>
            <person name="Jurka J."/>
            <person name="Kapitonov V.V."/>
            <person name="Kohara Y."/>
            <person name="Kuroki Y."/>
            <person name="Lindquist E."/>
            <person name="Lucas S."/>
            <person name="Osoegawa K."/>
            <person name="Pennacchio L.A."/>
            <person name="Salamov A.A."/>
            <person name="Satou Y."/>
            <person name="Sauka-Spengler T."/>
            <person name="Schmutz J."/>
            <person name="Shin-I T."/>
            <person name="Toyoda A."/>
            <person name="Bronner-Fraser M."/>
            <person name="Fujiyama A."/>
            <person name="Holland L.Z."/>
            <person name="Holland P.W.H."/>
            <person name="Satoh N."/>
            <person name="Rokhsar D.S."/>
        </authorList>
    </citation>
    <scope>NUCLEOTIDE SEQUENCE [LARGE SCALE GENOMIC DNA]</scope>
    <source>
        <strain evidence="2">S238N-H82</strain>
        <tissue evidence="2">Testes</tissue>
    </source>
</reference>
<gene>
    <name evidence="2" type="ORF">BRAFLDRAFT_79019</name>
</gene>
<sequence>MPLVRYQSCFGQSQTVRRKLVFTPGKSFISVSSNMGKCCSKSKVDVAKQAQPQNGASMYKPPKEHRPKSVGKSHNKVKVNGSEKPAASTFNSSTELKQTNLPPLPTTPGGSPRGRYFHHIPTTAFQCPPPENASMAARACGYSSNLHRLHSDPACLREEDPMADPINCEYRYQLTLTSLVKLRPLERGFHLPNYEPINTPYIYYQNEQTWREEDDEDTDSMKPLQ</sequence>
<dbReference type="AlphaFoldDB" id="C3YK39"/>